<dbReference type="Proteomes" id="UP000034920">
    <property type="component" value="Unassembled WGS sequence"/>
</dbReference>
<accession>A0A0G1A926</accession>
<name>A0A0G1A926_UNCKA</name>
<dbReference type="STRING" id="1619103.UU80_C0019G0008"/>
<reference evidence="1 2" key="1">
    <citation type="journal article" date="2015" name="Nature">
        <title>rRNA introns, odd ribosomes, and small enigmatic genomes across a large radiation of phyla.</title>
        <authorList>
            <person name="Brown C.T."/>
            <person name="Hug L.A."/>
            <person name="Thomas B.C."/>
            <person name="Sharon I."/>
            <person name="Castelle C.J."/>
            <person name="Singh A."/>
            <person name="Wilkins M.J."/>
            <person name="Williams K.H."/>
            <person name="Banfield J.F."/>
        </authorList>
    </citation>
    <scope>NUCLEOTIDE SEQUENCE [LARGE SCALE GENOMIC DNA]</scope>
</reference>
<protein>
    <recommendedName>
        <fullName evidence="3">DUF4367 domain-containing protein</fullName>
    </recommendedName>
</protein>
<proteinExistence type="predicted"/>
<evidence type="ECO:0000313" key="2">
    <source>
        <dbReference type="Proteomes" id="UP000034920"/>
    </source>
</evidence>
<sequence length="190" mass="21694">MQKLKPLAFLLVILIAILTFTLFSDKKSNIDNIHETDADLETLTEEVETNTFEELGISMQVPGELVVIKEPVISEETGELESYIFYVQNYGYEGGPETGDFQLYGSYQFRLPTVQLRDLEAMKEDTQTYEYVKDFVAGDLTGYESQYKGERNNYVYSLLLDEQVLRISVSEPTAENKELAESILKSIKLN</sequence>
<comment type="caution">
    <text evidence="1">The sequence shown here is derived from an EMBL/GenBank/DDBJ whole genome shotgun (WGS) entry which is preliminary data.</text>
</comment>
<evidence type="ECO:0008006" key="3">
    <source>
        <dbReference type="Google" id="ProtNLM"/>
    </source>
</evidence>
<dbReference type="AlphaFoldDB" id="A0A0G1A926"/>
<organism evidence="1 2">
    <name type="scientific">candidate division WWE3 bacterium GW2011_GWA1_41_8</name>
    <dbReference type="NCBI Taxonomy" id="1619103"/>
    <lineage>
        <taxon>Bacteria</taxon>
        <taxon>Katanobacteria</taxon>
    </lineage>
</organism>
<evidence type="ECO:0000313" key="1">
    <source>
        <dbReference type="EMBL" id="KKS21828.1"/>
    </source>
</evidence>
<gene>
    <name evidence="1" type="ORF">UU80_C0019G0008</name>
</gene>
<dbReference type="EMBL" id="LCCA01000019">
    <property type="protein sequence ID" value="KKS21828.1"/>
    <property type="molecule type" value="Genomic_DNA"/>
</dbReference>